<evidence type="ECO:0000256" key="1">
    <source>
        <dbReference type="ARBA" id="ARBA00001657"/>
    </source>
</evidence>
<dbReference type="Gene3D" id="3.90.400.10">
    <property type="entry name" value="Oligo-1,6-glucosidase, Domain 2"/>
    <property type="match status" value="1"/>
</dbReference>
<keyword evidence="5" id="KW-1133">Transmembrane helix</keyword>
<evidence type="ECO:0000256" key="3">
    <source>
        <dbReference type="ARBA" id="ARBA00022729"/>
    </source>
</evidence>
<dbReference type="GO" id="GO:0015190">
    <property type="term" value="F:L-leucine transmembrane transporter activity"/>
    <property type="evidence" value="ECO:0007669"/>
    <property type="project" value="TreeGrafter"/>
</dbReference>
<dbReference type="GO" id="GO:1904273">
    <property type="term" value="P:L-alanine import across plasma membrane"/>
    <property type="evidence" value="ECO:0007669"/>
    <property type="project" value="TreeGrafter"/>
</dbReference>
<protein>
    <recommendedName>
        <fullName evidence="2">alpha-glucosidase</fullName>
        <ecNumber evidence="2">3.2.1.20</ecNumber>
    </recommendedName>
</protein>
<keyword evidence="5" id="KW-0472">Membrane</keyword>
<dbReference type="EMBL" id="GANO01004061">
    <property type="protein sequence ID" value="JAB55810.1"/>
    <property type="molecule type" value="mRNA"/>
</dbReference>
<dbReference type="GO" id="GO:0016324">
    <property type="term" value="C:apical plasma membrane"/>
    <property type="evidence" value="ECO:0007669"/>
    <property type="project" value="TreeGrafter"/>
</dbReference>
<accession>U5EQW4</accession>
<dbReference type="InterPro" id="IPR006047">
    <property type="entry name" value="GH13_cat_dom"/>
</dbReference>
<dbReference type="GO" id="GO:0016323">
    <property type="term" value="C:basolateral plasma membrane"/>
    <property type="evidence" value="ECO:0007669"/>
    <property type="project" value="TreeGrafter"/>
</dbReference>
<dbReference type="InterPro" id="IPR017853">
    <property type="entry name" value="GH"/>
</dbReference>
<evidence type="ECO:0000313" key="7">
    <source>
        <dbReference type="EMBL" id="JAB55810.1"/>
    </source>
</evidence>
<dbReference type="Gene3D" id="3.20.20.80">
    <property type="entry name" value="Glycosidases"/>
    <property type="match status" value="1"/>
</dbReference>
<dbReference type="InterPro" id="IPR031984">
    <property type="entry name" value="SLC3A2_N"/>
</dbReference>
<evidence type="ECO:0000256" key="5">
    <source>
        <dbReference type="SAM" id="Phobius"/>
    </source>
</evidence>
<keyword evidence="3" id="KW-0732">Signal</keyword>
<feature type="transmembrane region" description="Helical" evidence="5">
    <location>
        <begin position="133"/>
        <end position="155"/>
    </location>
</feature>
<dbReference type="GO" id="GO:1903801">
    <property type="term" value="P:L-leucine import across plasma membrane"/>
    <property type="evidence" value="ECO:0007669"/>
    <property type="project" value="TreeGrafter"/>
</dbReference>
<dbReference type="InterPro" id="IPR042280">
    <property type="entry name" value="SLC3A2"/>
</dbReference>
<dbReference type="GO" id="GO:0015173">
    <property type="term" value="F:aromatic amino acid transmembrane transporter activity"/>
    <property type="evidence" value="ECO:0007669"/>
    <property type="project" value="TreeGrafter"/>
</dbReference>
<proteinExistence type="evidence at transcript level"/>
<dbReference type="InterPro" id="IPR013780">
    <property type="entry name" value="Glyco_hydro_b"/>
</dbReference>
<sequence length="601" mass="68017">MDESNRNSTKLDIERRQSSTDKDKELFKESYKALPESDSFEKKDSCKQSTENMVRENEDIGDGADEKMLNGNNDAGDKDKLAQKEVEVKFISGEQNGDAKIDIGKGTDTTFTGLSKEELMKFANDPFWIRLRWILFIFFWILWIAMLVGAILIIISAPKCAAPVPLVWWKEGPLVKVKTSDDVELAHKFGAKGVVYELPGDETYLVKEITIENRIKELVEKYNEKNIKLILDITPNYVTKDNPLFKGASENETLRSAFVWVNKGEAPNNWLAIAGGSAWKEVSSQNFVLSQFGKDRYDLQLNDIVAKENFKDVLRHLVSLGVKGFRLANAKHFIIDKSLKDETASNENKNSIHTNYDFWTHAHTTFQDGIAELLHEFTRLVHNATEGDGFLSVSEDIVRPEVFKVNDVLAIDLPQFGIVSRLLEDPISANTAKHLHTELTNVYKYLGESAWPQWQYDTNFFKYISASEFNIFMLLLPGVPIVPLEVFNYHNTSVETIHHLEKYRESPSYMHGNLNIFNDANETLIAYSRLKSGNPGYFVALNPNDVEVVGNFTNTEIASELTVVLLSDYYKVPNVAVKSKIASNAVTLSPRSAIICTFVPK</sequence>
<dbReference type="PANTHER" id="PTHR46673">
    <property type="entry name" value="4F2 CELL-SURFACE ANTIGEN HEAVY CHAIN"/>
    <property type="match status" value="1"/>
</dbReference>
<dbReference type="Pfam" id="PF16028">
    <property type="entry name" value="SLC3A2_N"/>
    <property type="match status" value="1"/>
</dbReference>
<evidence type="ECO:0000259" key="6">
    <source>
        <dbReference type="SMART" id="SM00642"/>
    </source>
</evidence>
<feature type="compositionally biased region" description="Basic and acidic residues" evidence="4">
    <location>
        <begin position="53"/>
        <end position="68"/>
    </location>
</feature>
<evidence type="ECO:0000256" key="2">
    <source>
        <dbReference type="ARBA" id="ARBA00012741"/>
    </source>
</evidence>
<dbReference type="Pfam" id="PF00128">
    <property type="entry name" value="Alpha-amylase"/>
    <property type="match status" value="1"/>
</dbReference>
<dbReference type="InterPro" id="IPR045857">
    <property type="entry name" value="O16G_dom_2"/>
</dbReference>
<organism evidence="7">
    <name type="scientific">Corethrella appendiculata</name>
    <dbReference type="NCBI Taxonomy" id="1370023"/>
    <lineage>
        <taxon>Eukaryota</taxon>
        <taxon>Metazoa</taxon>
        <taxon>Ecdysozoa</taxon>
        <taxon>Arthropoda</taxon>
        <taxon>Hexapoda</taxon>
        <taxon>Insecta</taxon>
        <taxon>Pterygota</taxon>
        <taxon>Neoptera</taxon>
        <taxon>Endopterygota</taxon>
        <taxon>Diptera</taxon>
        <taxon>Nematocera</taxon>
        <taxon>Culicoidea</taxon>
        <taxon>Chaoboridae</taxon>
        <taxon>Corethrella</taxon>
    </lineage>
</organism>
<dbReference type="PANTHER" id="PTHR46673:SF1">
    <property type="entry name" value="4F2 CELL-SURFACE ANTIGEN HEAVY CHAIN"/>
    <property type="match status" value="1"/>
</dbReference>
<feature type="region of interest" description="Disordered" evidence="4">
    <location>
        <begin position="1"/>
        <end position="77"/>
    </location>
</feature>
<dbReference type="SUPFAM" id="SSF51445">
    <property type="entry name" value="(Trans)glycosidases"/>
    <property type="match status" value="1"/>
</dbReference>
<name>U5EQW4_9DIPT</name>
<dbReference type="GO" id="GO:0004558">
    <property type="term" value="F:alpha-1,4-glucosidase activity"/>
    <property type="evidence" value="ECO:0007669"/>
    <property type="project" value="UniProtKB-EC"/>
</dbReference>
<dbReference type="GO" id="GO:0015180">
    <property type="term" value="F:L-alanine transmembrane transporter activity"/>
    <property type="evidence" value="ECO:0007669"/>
    <property type="project" value="TreeGrafter"/>
</dbReference>
<comment type="catalytic activity">
    <reaction evidence="1">
        <text>Hydrolysis of terminal, non-reducing (1-&gt;4)-linked alpha-D-glucose residues with release of alpha-D-glucose.</text>
        <dbReference type="EC" id="3.2.1.20"/>
    </reaction>
</comment>
<evidence type="ECO:0000256" key="4">
    <source>
        <dbReference type="SAM" id="MobiDB-lite"/>
    </source>
</evidence>
<reference evidence="7" key="1">
    <citation type="journal article" date="2014" name="Insect Biochem. Mol. Biol.">
        <title>An insight into the sialome of the frog biting fly, Corethrella appendiculata.</title>
        <authorList>
            <person name="Ribeiro J.M.C."/>
            <person name="Chagas A.C."/>
            <person name="Pham V.M."/>
            <person name="Lounibos L.P."/>
            <person name="Calvo E."/>
        </authorList>
    </citation>
    <scope>NUCLEOTIDE SEQUENCE</scope>
    <source>
        <tissue evidence="7">Salivary glands</tissue>
    </source>
</reference>
<dbReference type="Gene3D" id="2.60.40.1180">
    <property type="entry name" value="Golgi alpha-mannosidase II"/>
    <property type="match status" value="1"/>
</dbReference>
<dbReference type="SMART" id="SM00642">
    <property type="entry name" value="Aamy"/>
    <property type="match status" value="1"/>
</dbReference>
<feature type="compositionally biased region" description="Basic and acidic residues" evidence="4">
    <location>
        <begin position="9"/>
        <end position="31"/>
    </location>
</feature>
<dbReference type="GO" id="GO:0015823">
    <property type="term" value="P:phenylalanine transport"/>
    <property type="evidence" value="ECO:0007669"/>
    <property type="project" value="TreeGrafter"/>
</dbReference>
<dbReference type="EC" id="3.2.1.20" evidence="2"/>
<keyword evidence="5" id="KW-0812">Transmembrane</keyword>
<dbReference type="GO" id="GO:0005975">
    <property type="term" value="P:carbohydrate metabolic process"/>
    <property type="evidence" value="ECO:0007669"/>
    <property type="project" value="InterPro"/>
</dbReference>
<feature type="domain" description="Glycosyl hydrolase family 13 catalytic" evidence="6">
    <location>
        <begin position="176"/>
        <end position="504"/>
    </location>
</feature>
<dbReference type="AlphaFoldDB" id="U5EQW4"/>